<keyword evidence="2" id="KW-1185">Reference proteome</keyword>
<evidence type="ECO:0000313" key="1">
    <source>
        <dbReference type="EMBL" id="TCI12911.1"/>
    </source>
</evidence>
<accession>A0A4R0YWI6</accession>
<evidence type="ECO:0000313" key="2">
    <source>
        <dbReference type="Proteomes" id="UP000291822"/>
    </source>
</evidence>
<protein>
    <recommendedName>
        <fullName evidence="3">ThuA-like domain-containing protein</fullName>
    </recommendedName>
</protein>
<evidence type="ECO:0008006" key="3">
    <source>
        <dbReference type="Google" id="ProtNLM"/>
    </source>
</evidence>
<dbReference type="RefSeq" id="WP_131150307.1">
    <property type="nucleotide sequence ID" value="NZ_SJTG01000001.1"/>
</dbReference>
<sequence>MSRPIRVLLQTTIPTSDDDWHIGRFSMLGQLLAEATDRHGRALFEVSMRDRGASDRPDPLLSEIDHSNFDEIWLFAVDTGDGLHAEDCQAIERFRLRGGGLLVARDHMDLGCSVCGLGDVGAANYFHTHNLDPDASRHHIDDRVTANISWPNFHSGANGDWQSIEAEGDPHAVLFSPEGRHGVLRYLPSHPHEGAVGVPAGDETARIVARGQSKVSGSMFNLAIAFEPTTQRGPAVAQSTFHHFADYNWDTRMGAPSFVSEPPGHALLRHAGAMASTRRYALNAALWLGGREVTLAA</sequence>
<organism evidence="1 2">
    <name type="scientific">Dyella soli</name>
    <dbReference type="NCBI Taxonomy" id="522319"/>
    <lineage>
        <taxon>Bacteria</taxon>
        <taxon>Pseudomonadati</taxon>
        <taxon>Pseudomonadota</taxon>
        <taxon>Gammaproteobacteria</taxon>
        <taxon>Lysobacterales</taxon>
        <taxon>Rhodanobacteraceae</taxon>
        <taxon>Dyella</taxon>
    </lineage>
</organism>
<dbReference type="EMBL" id="SJTG01000001">
    <property type="protein sequence ID" value="TCI12911.1"/>
    <property type="molecule type" value="Genomic_DNA"/>
</dbReference>
<name>A0A4R0YWI6_9GAMM</name>
<reference evidence="1 2" key="1">
    <citation type="submission" date="2019-02" db="EMBL/GenBank/DDBJ databases">
        <title>Dyella amyloliquefaciens sp. nov., isolated from forest soil.</title>
        <authorList>
            <person name="Gao Z.-H."/>
            <person name="Qiu L.-H."/>
        </authorList>
    </citation>
    <scope>NUCLEOTIDE SEQUENCE [LARGE SCALE GENOMIC DNA]</scope>
    <source>
        <strain evidence="1 2">KACC 12747</strain>
    </source>
</reference>
<proteinExistence type="predicted"/>
<gene>
    <name evidence="1" type="ORF">EZM97_06235</name>
</gene>
<comment type="caution">
    <text evidence="1">The sequence shown here is derived from an EMBL/GenBank/DDBJ whole genome shotgun (WGS) entry which is preliminary data.</text>
</comment>
<dbReference type="Proteomes" id="UP000291822">
    <property type="component" value="Unassembled WGS sequence"/>
</dbReference>
<dbReference type="AlphaFoldDB" id="A0A4R0YWI6"/>